<gene>
    <name evidence="1" type="ORF">C5167_014502</name>
</gene>
<name>A0A4Y7J6G9_PAPSO</name>
<dbReference type="Proteomes" id="UP000316621">
    <property type="component" value="Chromosome 3"/>
</dbReference>
<evidence type="ECO:0000313" key="1">
    <source>
        <dbReference type="EMBL" id="RZC55650.1"/>
    </source>
</evidence>
<sequence>MELVKARVAIEGDCRRVRIEVVEGDVTLEREVETRNCRWNVARMLLQEWNCIGSGGICIWELKWLA</sequence>
<accession>A0A4Y7J6G9</accession>
<dbReference type="AlphaFoldDB" id="A0A4Y7J6G9"/>
<evidence type="ECO:0000313" key="2">
    <source>
        <dbReference type="Proteomes" id="UP000316621"/>
    </source>
</evidence>
<proteinExistence type="predicted"/>
<keyword evidence="2" id="KW-1185">Reference proteome</keyword>
<reference evidence="1 2" key="1">
    <citation type="journal article" date="2018" name="Science">
        <title>The opium poppy genome and morphinan production.</title>
        <authorList>
            <person name="Guo L."/>
            <person name="Winzer T."/>
            <person name="Yang X."/>
            <person name="Li Y."/>
            <person name="Ning Z."/>
            <person name="He Z."/>
            <person name="Teodor R."/>
            <person name="Lu Y."/>
            <person name="Bowser T.A."/>
            <person name="Graham I.A."/>
            <person name="Ye K."/>
        </authorList>
    </citation>
    <scope>NUCLEOTIDE SEQUENCE [LARGE SCALE GENOMIC DNA]</scope>
    <source>
        <strain evidence="2">cv. HN1</strain>
        <tissue evidence="1">Leaves</tissue>
    </source>
</reference>
<dbReference type="Gramene" id="RZC55650">
    <property type="protein sequence ID" value="RZC55650"/>
    <property type="gene ID" value="C5167_014502"/>
</dbReference>
<protein>
    <submittedName>
        <fullName evidence="1">Uncharacterized protein</fullName>
    </submittedName>
</protein>
<organism evidence="1 2">
    <name type="scientific">Papaver somniferum</name>
    <name type="common">Opium poppy</name>
    <dbReference type="NCBI Taxonomy" id="3469"/>
    <lineage>
        <taxon>Eukaryota</taxon>
        <taxon>Viridiplantae</taxon>
        <taxon>Streptophyta</taxon>
        <taxon>Embryophyta</taxon>
        <taxon>Tracheophyta</taxon>
        <taxon>Spermatophyta</taxon>
        <taxon>Magnoliopsida</taxon>
        <taxon>Ranunculales</taxon>
        <taxon>Papaveraceae</taxon>
        <taxon>Papaveroideae</taxon>
        <taxon>Papaver</taxon>
    </lineage>
</organism>
<dbReference type="EMBL" id="CM010717">
    <property type="protein sequence ID" value="RZC55650.1"/>
    <property type="molecule type" value="Genomic_DNA"/>
</dbReference>